<feature type="region of interest" description="Disordered" evidence="1">
    <location>
        <begin position="76"/>
        <end position="99"/>
    </location>
</feature>
<name>A0A5B0MAA6_PUCGR</name>
<comment type="caution">
    <text evidence="2">The sequence shown here is derived from an EMBL/GenBank/DDBJ whole genome shotgun (WGS) entry which is preliminary data.</text>
</comment>
<evidence type="ECO:0000256" key="1">
    <source>
        <dbReference type="SAM" id="MobiDB-lite"/>
    </source>
</evidence>
<organism evidence="2 3">
    <name type="scientific">Puccinia graminis f. sp. tritici</name>
    <dbReference type="NCBI Taxonomy" id="56615"/>
    <lineage>
        <taxon>Eukaryota</taxon>
        <taxon>Fungi</taxon>
        <taxon>Dikarya</taxon>
        <taxon>Basidiomycota</taxon>
        <taxon>Pucciniomycotina</taxon>
        <taxon>Pucciniomycetes</taxon>
        <taxon>Pucciniales</taxon>
        <taxon>Pucciniaceae</taxon>
        <taxon>Puccinia</taxon>
    </lineage>
</organism>
<keyword evidence="3" id="KW-1185">Reference proteome</keyword>
<accession>A0A5B0MAA6</accession>
<dbReference type="EMBL" id="VSWC01000158">
    <property type="protein sequence ID" value="KAA1073179.1"/>
    <property type="molecule type" value="Genomic_DNA"/>
</dbReference>
<evidence type="ECO:0000313" key="3">
    <source>
        <dbReference type="Proteomes" id="UP000324748"/>
    </source>
</evidence>
<feature type="region of interest" description="Disordered" evidence="1">
    <location>
        <begin position="126"/>
        <end position="150"/>
    </location>
</feature>
<protein>
    <submittedName>
        <fullName evidence="2">Uncharacterized protein</fullName>
    </submittedName>
</protein>
<sequence length="150" mass="16277">MDCSETRIVRSVEDSSRHGSLESLIEQDLQLCRQIPISLILDQEHPAEEERSADELDYLTQPAVADIPLLHHLPTTHTHTLIQQQSKQDPSPTTLKPRPPSQIHLLLVAACLLAFLQNLGAAPTPQGSVLDPNNCPGCNTSNGGGGRRGP</sequence>
<dbReference type="Proteomes" id="UP000324748">
    <property type="component" value="Unassembled WGS sequence"/>
</dbReference>
<gene>
    <name evidence="2" type="ORF">PGT21_002860</name>
</gene>
<evidence type="ECO:0000313" key="2">
    <source>
        <dbReference type="EMBL" id="KAA1073179.1"/>
    </source>
</evidence>
<feature type="compositionally biased region" description="Polar residues" evidence="1">
    <location>
        <begin position="82"/>
        <end position="94"/>
    </location>
</feature>
<reference evidence="2 3" key="1">
    <citation type="submission" date="2019-05" db="EMBL/GenBank/DDBJ databases">
        <title>Emergence of the Ug99 lineage of the wheat stem rust pathogen through somatic hybridization.</title>
        <authorList>
            <person name="Li F."/>
            <person name="Upadhyaya N.M."/>
            <person name="Sperschneider J."/>
            <person name="Matny O."/>
            <person name="Nguyen-Phuc H."/>
            <person name="Mago R."/>
            <person name="Raley C."/>
            <person name="Miller M.E."/>
            <person name="Silverstein K.A.T."/>
            <person name="Henningsen E."/>
            <person name="Hirsch C.D."/>
            <person name="Visser B."/>
            <person name="Pretorius Z.A."/>
            <person name="Steffenson B.J."/>
            <person name="Schwessinger B."/>
            <person name="Dodds P.N."/>
            <person name="Figueroa M."/>
        </authorList>
    </citation>
    <scope>NUCLEOTIDE SEQUENCE [LARGE SCALE GENOMIC DNA]</scope>
    <source>
        <strain evidence="2">21-0</strain>
    </source>
</reference>
<proteinExistence type="predicted"/>
<dbReference type="AlphaFoldDB" id="A0A5B0MAA6"/>